<sequence length="60" mass="7035">MLLFWLLNRLVIVATLYYKISQLLNITKKPKIMIITCLIILLYNKIVKNNGGYSPLLKRI</sequence>
<organism evidence="1 2">
    <name type="scientific">Flavobacterium fluvii</name>
    <dbReference type="NCBI Taxonomy" id="468056"/>
    <lineage>
        <taxon>Bacteria</taxon>
        <taxon>Pseudomonadati</taxon>
        <taxon>Bacteroidota</taxon>
        <taxon>Flavobacteriia</taxon>
        <taxon>Flavobacteriales</taxon>
        <taxon>Flavobacteriaceae</taxon>
        <taxon>Flavobacterium</taxon>
    </lineage>
</organism>
<evidence type="ECO:0000313" key="2">
    <source>
        <dbReference type="Proteomes" id="UP000184516"/>
    </source>
</evidence>
<keyword evidence="2" id="KW-1185">Reference proteome</keyword>
<name>A0A1M5L924_9FLAO</name>
<reference evidence="2" key="1">
    <citation type="submission" date="2016-11" db="EMBL/GenBank/DDBJ databases">
        <authorList>
            <person name="Varghese N."/>
            <person name="Submissions S."/>
        </authorList>
    </citation>
    <scope>NUCLEOTIDE SEQUENCE [LARGE SCALE GENOMIC DNA]</scope>
    <source>
        <strain evidence="2">DSM 19978</strain>
    </source>
</reference>
<dbReference type="EMBL" id="FQWB01000005">
    <property type="protein sequence ID" value="SHG60923.1"/>
    <property type="molecule type" value="Genomic_DNA"/>
</dbReference>
<gene>
    <name evidence="1" type="ORF">SAMN05443549_105107</name>
</gene>
<dbReference type="Proteomes" id="UP000184516">
    <property type="component" value="Unassembled WGS sequence"/>
</dbReference>
<dbReference type="AlphaFoldDB" id="A0A1M5L924"/>
<accession>A0A1M5L924</accession>
<protein>
    <submittedName>
        <fullName evidence="1">Uncharacterized protein</fullName>
    </submittedName>
</protein>
<evidence type="ECO:0000313" key="1">
    <source>
        <dbReference type="EMBL" id="SHG60923.1"/>
    </source>
</evidence>
<proteinExistence type="predicted"/>